<proteinExistence type="predicted"/>
<dbReference type="EMBL" id="CAJPEV010001493">
    <property type="protein sequence ID" value="CAG0892956.1"/>
    <property type="molecule type" value="Genomic_DNA"/>
</dbReference>
<evidence type="ECO:0000313" key="1">
    <source>
        <dbReference type="EMBL" id="CAD7247556.1"/>
    </source>
</evidence>
<keyword evidence="2" id="KW-1185">Reference proteome</keyword>
<organism evidence="1">
    <name type="scientific">Darwinula stevensoni</name>
    <dbReference type="NCBI Taxonomy" id="69355"/>
    <lineage>
        <taxon>Eukaryota</taxon>
        <taxon>Metazoa</taxon>
        <taxon>Ecdysozoa</taxon>
        <taxon>Arthropoda</taxon>
        <taxon>Crustacea</taxon>
        <taxon>Oligostraca</taxon>
        <taxon>Ostracoda</taxon>
        <taxon>Podocopa</taxon>
        <taxon>Podocopida</taxon>
        <taxon>Darwinulocopina</taxon>
        <taxon>Darwinuloidea</taxon>
        <taxon>Darwinulidae</taxon>
        <taxon>Darwinula</taxon>
    </lineage>
</organism>
<protein>
    <submittedName>
        <fullName evidence="1">Uncharacterized protein</fullName>
    </submittedName>
</protein>
<gene>
    <name evidence="1" type="ORF">DSTB1V02_LOCUS7386</name>
</gene>
<sequence length="167" mass="17714">MRIAGDIVVQVFILGEDGILEVLTTAFNPVDPGDVPDVTEFAVELTGYESVLDAQLSGSKLSAQIDLSECVDPTGQLDLSSVTAGAYFQDVTVLGVGTLEERIFGSGFGVHSNPNSSVAYETFGATVDTCNNALVYPGYWRFNENGEWGNDFGDAVLECTLGGMRGK</sequence>
<name>A0A7R8XBL7_9CRUS</name>
<evidence type="ECO:0000313" key="2">
    <source>
        <dbReference type="Proteomes" id="UP000677054"/>
    </source>
</evidence>
<accession>A0A7R8XBL7</accession>
<dbReference type="AlphaFoldDB" id="A0A7R8XBL7"/>
<reference evidence="1" key="1">
    <citation type="submission" date="2020-11" db="EMBL/GenBank/DDBJ databases">
        <authorList>
            <person name="Tran Van P."/>
        </authorList>
    </citation>
    <scope>NUCLEOTIDE SEQUENCE</scope>
</reference>
<dbReference type="EMBL" id="LR901010">
    <property type="protein sequence ID" value="CAD7247556.1"/>
    <property type="molecule type" value="Genomic_DNA"/>
</dbReference>
<dbReference type="Proteomes" id="UP000677054">
    <property type="component" value="Unassembled WGS sequence"/>
</dbReference>